<dbReference type="PANTHER" id="PTHR42770:SF7">
    <property type="entry name" value="MEMBRANE PROTEIN"/>
    <property type="match status" value="1"/>
</dbReference>
<feature type="transmembrane region" description="Helical" evidence="5">
    <location>
        <begin position="171"/>
        <end position="188"/>
    </location>
</feature>
<reference evidence="7" key="1">
    <citation type="submission" date="2019-11" db="EMBL/GenBank/DDBJ databases">
        <title>The complete genome sequence of Saccharopolyspora sp. E2A.</title>
        <authorList>
            <person name="Zhang G."/>
        </authorList>
    </citation>
    <scope>NUCLEOTIDE SEQUENCE [LARGE SCALE GENOMIC DNA]</scope>
    <source>
        <strain evidence="7">E2A</strain>
    </source>
</reference>
<feature type="transmembrane region" description="Helical" evidence="5">
    <location>
        <begin position="137"/>
        <end position="159"/>
    </location>
</feature>
<keyword evidence="4 5" id="KW-0472">Membrane</keyword>
<evidence type="ECO:0000313" key="6">
    <source>
        <dbReference type="EMBL" id="QGK72120.1"/>
    </source>
</evidence>
<evidence type="ECO:0000256" key="5">
    <source>
        <dbReference type="SAM" id="Phobius"/>
    </source>
</evidence>
<feature type="transmembrane region" description="Helical" evidence="5">
    <location>
        <begin position="112"/>
        <end position="130"/>
    </location>
</feature>
<evidence type="ECO:0000256" key="1">
    <source>
        <dbReference type="ARBA" id="ARBA00004141"/>
    </source>
</evidence>
<evidence type="ECO:0000256" key="4">
    <source>
        <dbReference type="ARBA" id="ARBA00023136"/>
    </source>
</evidence>
<sequence length="403" mass="40034">MLRTSAAAVALALGGMLGAGVFVGVGAASAAAGGLALLGLPLAVLAAVCCAVSSAESSESYRGPGAAYGCVRARLGIVPARIAASSHFVGYAALIAALAGAIGEYAVPGGSLGISLAVPFVVVLAATTGLRLRGTAAWLWLLGTCTVLGLVVVTCLAISPPERTPGVDVEPLGIVAAAGTLFVVFLGFERLTAPDDESQRFPRVTIRRGLIVSLVAATMITAVVAVALLRQFGGARLGLAPAPLRDVLAAAGAQGLEPWVGVGAALVMLPVLLGAVETLRSTALAVVRDRDLPAGLAKTGSHGTPWLLDMLGAAAAGALTALLDPAAALALGACCVLVHYAFANAGVRILLAEDRTWPQRTACLGMALCVVLAVSMPVPALTGAAGAAVLGPLVGGLVSRRWS</sequence>
<evidence type="ECO:0000313" key="7">
    <source>
        <dbReference type="Proteomes" id="UP000371041"/>
    </source>
</evidence>
<feature type="transmembrane region" description="Helical" evidence="5">
    <location>
        <begin position="363"/>
        <end position="394"/>
    </location>
</feature>
<comment type="subcellular location">
    <subcellularLocation>
        <location evidence="1">Membrane</location>
        <topology evidence="1">Multi-pass membrane protein</topology>
    </subcellularLocation>
</comment>
<feature type="transmembrane region" description="Helical" evidence="5">
    <location>
        <begin position="28"/>
        <end position="52"/>
    </location>
</feature>
<dbReference type="KEGG" id="sace:GIY23_07515"/>
<protein>
    <submittedName>
        <fullName evidence="6">Amino acid permease</fullName>
    </submittedName>
</protein>
<organism evidence="6 7">
    <name type="scientific">Allosaccharopolyspora coralli</name>
    <dbReference type="NCBI Taxonomy" id="2665642"/>
    <lineage>
        <taxon>Bacteria</taxon>
        <taxon>Bacillati</taxon>
        <taxon>Actinomycetota</taxon>
        <taxon>Actinomycetes</taxon>
        <taxon>Pseudonocardiales</taxon>
        <taxon>Pseudonocardiaceae</taxon>
        <taxon>Allosaccharopolyspora</taxon>
    </lineage>
</organism>
<dbReference type="PANTHER" id="PTHR42770">
    <property type="entry name" value="AMINO ACID TRANSPORTER-RELATED"/>
    <property type="match status" value="1"/>
</dbReference>
<dbReference type="Proteomes" id="UP000371041">
    <property type="component" value="Chromosome"/>
</dbReference>
<keyword evidence="3 5" id="KW-1133">Transmembrane helix</keyword>
<dbReference type="InterPro" id="IPR050367">
    <property type="entry name" value="APC_superfamily"/>
</dbReference>
<keyword evidence="7" id="KW-1185">Reference proteome</keyword>
<dbReference type="AlphaFoldDB" id="A0A5Q3QDW8"/>
<gene>
    <name evidence="6" type="ORF">GIY23_07515</name>
</gene>
<dbReference type="Gene3D" id="1.20.1740.10">
    <property type="entry name" value="Amino acid/polyamine transporter I"/>
    <property type="match status" value="1"/>
</dbReference>
<accession>A0A5Q3QDW8</accession>
<name>A0A5Q3QDW8_9PSEU</name>
<dbReference type="EMBL" id="CP045929">
    <property type="protein sequence ID" value="QGK72120.1"/>
    <property type="molecule type" value="Genomic_DNA"/>
</dbReference>
<feature type="transmembrane region" description="Helical" evidence="5">
    <location>
        <begin position="209"/>
        <end position="229"/>
    </location>
</feature>
<feature type="transmembrane region" description="Helical" evidence="5">
    <location>
        <begin position="329"/>
        <end position="351"/>
    </location>
</feature>
<dbReference type="GO" id="GO:0016020">
    <property type="term" value="C:membrane"/>
    <property type="evidence" value="ECO:0007669"/>
    <property type="project" value="UniProtKB-SubCell"/>
</dbReference>
<proteinExistence type="predicted"/>
<evidence type="ECO:0000256" key="3">
    <source>
        <dbReference type="ARBA" id="ARBA00022989"/>
    </source>
</evidence>
<evidence type="ECO:0000256" key="2">
    <source>
        <dbReference type="ARBA" id="ARBA00022692"/>
    </source>
</evidence>
<keyword evidence="2 5" id="KW-0812">Transmembrane</keyword>